<organism evidence="2 3">
    <name type="scientific">Streptomyces rhizosphaericus</name>
    <dbReference type="NCBI Taxonomy" id="114699"/>
    <lineage>
        <taxon>Bacteria</taxon>
        <taxon>Bacillati</taxon>
        <taxon>Actinomycetota</taxon>
        <taxon>Actinomycetes</taxon>
        <taxon>Kitasatosporales</taxon>
        <taxon>Streptomycetaceae</taxon>
        <taxon>Streptomyces</taxon>
        <taxon>Streptomyces violaceusniger group</taxon>
    </lineage>
</organism>
<proteinExistence type="predicted"/>
<dbReference type="GO" id="GO:0003677">
    <property type="term" value="F:DNA binding"/>
    <property type="evidence" value="ECO:0007669"/>
    <property type="project" value="InterPro"/>
</dbReference>
<dbReference type="CDD" id="cd00093">
    <property type="entry name" value="HTH_XRE"/>
    <property type="match status" value="1"/>
</dbReference>
<dbReference type="InterPro" id="IPR043917">
    <property type="entry name" value="DUF5753"/>
</dbReference>
<reference evidence="2" key="1">
    <citation type="submission" date="2020-02" db="EMBL/GenBank/DDBJ databases">
        <title>A new Streptomyces sp. for controlling soil-borne diseases.</title>
        <authorList>
            <person name="Li X."/>
            <person name="Tian Y."/>
            <person name="Gao K."/>
        </authorList>
    </citation>
    <scope>NUCLEOTIDE SEQUENCE [LARGE SCALE GENOMIC DNA]</scope>
    <source>
        <strain evidence="2">0250</strain>
    </source>
</reference>
<gene>
    <name evidence="2" type="ORF">G4H13_43845</name>
</gene>
<comment type="caution">
    <text evidence="2">The sequence shown here is derived from an EMBL/GenBank/DDBJ whole genome shotgun (WGS) entry which is preliminary data.</text>
</comment>
<dbReference type="InterPro" id="IPR010982">
    <property type="entry name" value="Lambda_DNA-bd_dom_sf"/>
</dbReference>
<evidence type="ECO:0000313" key="3">
    <source>
        <dbReference type="Proteomes" id="UP000476310"/>
    </source>
</evidence>
<keyword evidence="3" id="KW-1185">Reference proteome</keyword>
<dbReference type="EMBL" id="JAAIKT010000102">
    <property type="protein sequence ID" value="NEW77085.1"/>
    <property type="molecule type" value="Genomic_DNA"/>
</dbReference>
<evidence type="ECO:0000313" key="2">
    <source>
        <dbReference type="EMBL" id="NEW77085.1"/>
    </source>
</evidence>
<evidence type="ECO:0000259" key="1">
    <source>
        <dbReference type="PROSITE" id="PS50943"/>
    </source>
</evidence>
<accession>A0A6G4AUP2</accession>
<dbReference type="PROSITE" id="PS50943">
    <property type="entry name" value="HTH_CROC1"/>
    <property type="match status" value="1"/>
</dbReference>
<dbReference type="Pfam" id="PF13560">
    <property type="entry name" value="HTH_31"/>
    <property type="match status" value="1"/>
</dbReference>
<dbReference type="AlphaFoldDB" id="A0A6G4AUP2"/>
<sequence>MVVVQRPTVRRRVLGANLRRLRAERGLHLEHAAEVLSCDPSKISRIEKAESGIRQVDLKLLLDLYGIRDRAEREGWLVLARESRKRRWWRGLEDRLPNDFLDQVGLEEDVSYVRGFEPGVIHGLLQTQPYAEAVICGGEPGPLSEERQARVQVRMERQKAITRSTNPLAAWMILGEAALRQEYGGPEVLREQLRHLMEMTELPNVTLQVLPFSAGAYLGGPYPFMIYRFPEPSEMEVVVLENHTAQSYLETPRDTGYYGDIFNHLRAAALGPIESQSLIRDIAAQLHQ</sequence>
<dbReference type="Pfam" id="PF19054">
    <property type="entry name" value="DUF5753"/>
    <property type="match status" value="1"/>
</dbReference>
<dbReference type="Proteomes" id="UP000476310">
    <property type="component" value="Unassembled WGS sequence"/>
</dbReference>
<dbReference type="SUPFAM" id="SSF47413">
    <property type="entry name" value="lambda repressor-like DNA-binding domains"/>
    <property type="match status" value="1"/>
</dbReference>
<protein>
    <submittedName>
        <fullName evidence="2">Helix-turn-helix domain-containing protein</fullName>
    </submittedName>
</protein>
<dbReference type="SMART" id="SM00530">
    <property type="entry name" value="HTH_XRE"/>
    <property type="match status" value="1"/>
</dbReference>
<dbReference type="InterPro" id="IPR001387">
    <property type="entry name" value="Cro/C1-type_HTH"/>
</dbReference>
<feature type="domain" description="HTH cro/C1-type" evidence="1">
    <location>
        <begin position="18"/>
        <end position="73"/>
    </location>
</feature>
<dbReference type="Gene3D" id="1.10.260.40">
    <property type="entry name" value="lambda repressor-like DNA-binding domains"/>
    <property type="match status" value="1"/>
</dbReference>
<name>A0A6G4AUP2_9ACTN</name>